<comment type="function">
    <text evidence="5">This is one of the proteins that binds to the 5S RNA in the ribosome where it forms part of the central protuberance.</text>
</comment>
<dbReference type="InterPro" id="IPR029751">
    <property type="entry name" value="Ribosomal_L25_dom"/>
</dbReference>
<keyword evidence="2 5" id="KW-0694">RNA-binding</keyword>
<evidence type="ECO:0000256" key="6">
    <source>
        <dbReference type="SAM" id="MobiDB-lite"/>
    </source>
</evidence>
<feature type="region of interest" description="Disordered" evidence="6">
    <location>
        <begin position="181"/>
        <end position="213"/>
    </location>
</feature>
<evidence type="ECO:0000256" key="3">
    <source>
        <dbReference type="ARBA" id="ARBA00022980"/>
    </source>
</evidence>
<dbReference type="Gene3D" id="2.40.240.10">
    <property type="entry name" value="Ribosomal Protein L25, Chain P"/>
    <property type="match status" value="1"/>
</dbReference>
<evidence type="ECO:0000313" key="10">
    <source>
        <dbReference type="Proteomes" id="UP000229972"/>
    </source>
</evidence>
<dbReference type="AlphaFoldDB" id="A0A2H0VAR1"/>
<accession>A0A2H0VAR1</accession>
<dbReference type="Gene3D" id="2.170.120.20">
    <property type="entry name" value="Ribosomal protein L25, beta domain"/>
    <property type="match status" value="1"/>
</dbReference>
<dbReference type="InterPro" id="IPR020057">
    <property type="entry name" value="Ribosomal_bL25_b-dom"/>
</dbReference>
<dbReference type="GO" id="GO:0006412">
    <property type="term" value="P:translation"/>
    <property type="evidence" value="ECO:0007669"/>
    <property type="project" value="UniProtKB-UniRule"/>
</dbReference>
<name>A0A2H0VAR1_9BACT</name>
<dbReference type="SUPFAM" id="SSF50715">
    <property type="entry name" value="Ribosomal protein L25-like"/>
    <property type="match status" value="1"/>
</dbReference>
<evidence type="ECO:0000256" key="1">
    <source>
        <dbReference type="ARBA" id="ARBA00022730"/>
    </source>
</evidence>
<dbReference type="InterPro" id="IPR020930">
    <property type="entry name" value="Ribosomal_uL5_bac-type"/>
</dbReference>
<feature type="compositionally biased region" description="Acidic residues" evidence="6">
    <location>
        <begin position="181"/>
        <end position="190"/>
    </location>
</feature>
<dbReference type="InterPro" id="IPR020056">
    <property type="entry name" value="Rbsml_bL25/Gln-tRNA_synth_N"/>
</dbReference>
<protein>
    <recommendedName>
        <fullName evidence="5">Large ribosomal subunit protein bL25</fullName>
    </recommendedName>
    <alternativeName>
        <fullName evidence="5">General stress protein CTC</fullName>
    </alternativeName>
</protein>
<comment type="subunit">
    <text evidence="5">Part of the 50S ribosomal subunit; part of the 5S rRNA/L5/L18/L25 subcomplex. Contacts the 5S rRNA. Binds to the 5S rRNA independently of L5 and L18.</text>
</comment>
<feature type="compositionally biased region" description="Basic and acidic residues" evidence="6">
    <location>
        <begin position="191"/>
        <end position="213"/>
    </location>
</feature>
<dbReference type="Proteomes" id="UP000229972">
    <property type="component" value="Unassembled WGS sequence"/>
</dbReference>
<dbReference type="HAMAP" id="MF_01334">
    <property type="entry name" value="Ribosomal_bL25_CTC"/>
    <property type="match status" value="1"/>
</dbReference>
<feature type="domain" description="Large ribosomal subunit protein bL25 L25" evidence="7">
    <location>
        <begin position="8"/>
        <end position="85"/>
    </location>
</feature>
<evidence type="ECO:0000259" key="7">
    <source>
        <dbReference type="Pfam" id="PF01386"/>
    </source>
</evidence>
<dbReference type="PANTHER" id="PTHR33284:SF1">
    <property type="entry name" value="RIBOSOMAL PROTEIN L25_GLN-TRNA SYNTHETASE, ANTI-CODON-BINDING DOMAIN-CONTAINING PROTEIN"/>
    <property type="match status" value="1"/>
</dbReference>
<evidence type="ECO:0000256" key="2">
    <source>
        <dbReference type="ARBA" id="ARBA00022884"/>
    </source>
</evidence>
<keyword evidence="3 5" id="KW-0689">Ribosomal protein</keyword>
<dbReference type="Pfam" id="PF14693">
    <property type="entry name" value="Ribosomal_TL5_C"/>
    <property type="match status" value="1"/>
</dbReference>
<dbReference type="GO" id="GO:0008097">
    <property type="term" value="F:5S rRNA binding"/>
    <property type="evidence" value="ECO:0007669"/>
    <property type="project" value="InterPro"/>
</dbReference>
<sequence>MDIKLTAQKRESGEKLNKDVVPAVLYGKGLNNEHLKINRVEFEKVFKLAGESNLINLDFGDGVIPVVVKDTQTDVLKGFFTHIDFYQVNMKEVIKAEIPLHFIGEAKAVKELGGVLIKDMDSVEVECLPGDLVDHIDVDISVLNDYADAIRLEDLKIPNGLTILSQTNDMVAAVREPRVEVEEEVVETAEEGEKKEGEKGDTAGEGAKEEEKK</sequence>
<feature type="domain" description="Large ribosomal subunit protein bL25 beta" evidence="8">
    <location>
        <begin position="94"/>
        <end position="178"/>
    </location>
</feature>
<dbReference type="InterPro" id="IPR011035">
    <property type="entry name" value="Ribosomal_bL25/Gln-tRNA_synth"/>
</dbReference>
<evidence type="ECO:0000259" key="8">
    <source>
        <dbReference type="Pfam" id="PF14693"/>
    </source>
</evidence>
<dbReference type="Pfam" id="PF01386">
    <property type="entry name" value="Ribosomal_L25p"/>
    <property type="match status" value="1"/>
</dbReference>
<dbReference type="EMBL" id="PFAL01000024">
    <property type="protein sequence ID" value="PIR95400.1"/>
    <property type="molecule type" value="Genomic_DNA"/>
</dbReference>
<dbReference type="InterPro" id="IPR037121">
    <property type="entry name" value="Ribosomal_bL25_C"/>
</dbReference>
<dbReference type="InterPro" id="IPR001021">
    <property type="entry name" value="Ribosomal_bL25_long"/>
</dbReference>
<dbReference type="NCBIfam" id="TIGR00731">
    <property type="entry name" value="bL25_bact_ctc"/>
    <property type="match status" value="1"/>
</dbReference>
<keyword evidence="4 5" id="KW-0687">Ribonucleoprotein</keyword>
<evidence type="ECO:0000256" key="4">
    <source>
        <dbReference type="ARBA" id="ARBA00023274"/>
    </source>
</evidence>
<gene>
    <name evidence="5" type="primary">rplY</name>
    <name evidence="5" type="synonym">ctc</name>
    <name evidence="9" type="ORF">COT93_02595</name>
</gene>
<dbReference type="CDD" id="cd00495">
    <property type="entry name" value="Ribosomal_L25_TL5_CTC"/>
    <property type="match status" value="1"/>
</dbReference>
<evidence type="ECO:0000256" key="5">
    <source>
        <dbReference type="HAMAP-Rule" id="MF_01334"/>
    </source>
</evidence>
<dbReference type="GO" id="GO:0022625">
    <property type="term" value="C:cytosolic large ribosomal subunit"/>
    <property type="evidence" value="ECO:0007669"/>
    <property type="project" value="TreeGrafter"/>
</dbReference>
<comment type="caution">
    <text evidence="9">The sequence shown here is derived from an EMBL/GenBank/DDBJ whole genome shotgun (WGS) entry which is preliminary data.</text>
</comment>
<evidence type="ECO:0000313" key="9">
    <source>
        <dbReference type="EMBL" id="PIR95400.1"/>
    </source>
</evidence>
<organism evidence="9 10">
    <name type="scientific">Candidatus Falkowbacteria bacterium CG10_big_fil_rev_8_21_14_0_10_37_18</name>
    <dbReference type="NCBI Taxonomy" id="1974562"/>
    <lineage>
        <taxon>Bacteria</taxon>
        <taxon>Candidatus Falkowiibacteriota</taxon>
    </lineage>
</organism>
<dbReference type="PANTHER" id="PTHR33284">
    <property type="entry name" value="RIBOSOMAL PROTEIN L25/GLN-TRNA SYNTHETASE, ANTI-CODON-BINDING DOMAIN-CONTAINING PROTEIN"/>
    <property type="match status" value="1"/>
</dbReference>
<comment type="similarity">
    <text evidence="5">Belongs to the bacterial ribosomal protein bL25 family. CTC subfamily.</text>
</comment>
<keyword evidence="1 5" id="KW-0699">rRNA-binding</keyword>
<proteinExistence type="inferred from homology"/>
<dbReference type="GO" id="GO:0003735">
    <property type="term" value="F:structural constituent of ribosome"/>
    <property type="evidence" value="ECO:0007669"/>
    <property type="project" value="InterPro"/>
</dbReference>
<reference evidence="10" key="1">
    <citation type="submission" date="2017-09" db="EMBL/GenBank/DDBJ databases">
        <title>Depth-based differentiation of microbial function through sediment-hosted aquifers and enrichment of novel symbionts in the deep terrestrial subsurface.</title>
        <authorList>
            <person name="Probst A.J."/>
            <person name="Ladd B."/>
            <person name="Jarett J.K."/>
            <person name="Geller-Mcgrath D.E."/>
            <person name="Sieber C.M.K."/>
            <person name="Emerson J.B."/>
            <person name="Anantharaman K."/>
            <person name="Thomas B.C."/>
            <person name="Malmstrom R."/>
            <person name="Stieglmeier M."/>
            <person name="Klingl A."/>
            <person name="Woyke T."/>
            <person name="Ryan C.M."/>
            <person name="Banfield J.F."/>
        </authorList>
    </citation>
    <scope>NUCLEOTIDE SEQUENCE [LARGE SCALE GENOMIC DNA]</scope>
</reference>